<dbReference type="EMBL" id="JAEUBE010000087">
    <property type="protein sequence ID" value="KAH3670645.1"/>
    <property type="molecule type" value="Genomic_DNA"/>
</dbReference>
<accession>A0A9P8PFK7</accession>
<evidence type="ECO:0000313" key="2">
    <source>
        <dbReference type="Proteomes" id="UP000769157"/>
    </source>
</evidence>
<reference evidence="1" key="2">
    <citation type="submission" date="2021-01" db="EMBL/GenBank/DDBJ databases">
        <authorList>
            <person name="Schikora-Tamarit M.A."/>
        </authorList>
    </citation>
    <scope>NUCLEOTIDE SEQUENCE</scope>
    <source>
        <strain evidence="1">CBS6075</strain>
    </source>
</reference>
<dbReference type="RefSeq" id="XP_046064070.1">
    <property type="nucleotide sequence ID" value="XM_046201892.1"/>
</dbReference>
<reference evidence="1" key="1">
    <citation type="journal article" date="2021" name="Open Biol.">
        <title>Shared evolutionary footprints suggest mitochondrial oxidative damage underlies multiple complex I losses in fungi.</title>
        <authorList>
            <person name="Schikora-Tamarit M.A."/>
            <person name="Marcet-Houben M."/>
            <person name="Nosek J."/>
            <person name="Gabaldon T."/>
        </authorList>
    </citation>
    <scope>NUCLEOTIDE SEQUENCE</scope>
    <source>
        <strain evidence="1">CBS6075</strain>
    </source>
</reference>
<sequence length="263" mass="29875">MLKTLRGVRFYSGRPVPSKLATARPDARLLNDRLKKEQDLRRERNKLALSSLKDIFAIFSPTAGDDDELDTSNFDPAPVYANPPSYLELSLPKQQFIVDELDDKFRRHWKNVDPSLKRFAYWLAYGSYGPRAGFDNPQLTAPPDLPFVLPSAVKTAHPAKTTTITQLPARNPQLFGEKRTQQAQKDKKLNPYNQFVLALVLLLSVLNYLKDKKINDSGTPPDYGYLQGNQLVQMDELSKKLAAAVAVQPVPPPPKKWYYLYMK</sequence>
<organism evidence="1 2">
    <name type="scientific">Ogataea philodendri</name>
    <dbReference type="NCBI Taxonomy" id="1378263"/>
    <lineage>
        <taxon>Eukaryota</taxon>
        <taxon>Fungi</taxon>
        <taxon>Dikarya</taxon>
        <taxon>Ascomycota</taxon>
        <taxon>Saccharomycotina</taxon>
        <taxon>Pichiomycetes</taxon>
        <taxon>Pichiales</taxon>
        <taxon>Pichiaceae</taxon>
        <taxon>Ogataea</taxon>
    </lineage>
</organism>
<dbReference type="OrthoDB" id="186013at2759"/>
<dbReference type="GeneID" id="70233128"/>
<name>A0A9P8PFK7_9ASCO</name>
<dbReference type="AlphaFoldDB" id="A0A9P8PFK7"/>
<comment type="caution">
    <text evidence="1">The sequence shown here is derived from an EMBL/GenBank/DDBJ whole genome shotgun (WGS) entry which is preliminary data.</text>
</comment>
<dbReference type="Proteomes" id="UP000769157">
    <property type="component" value="Unassembled WGS sequence"/>
</dbReference>
<keyword evidence="2" id="KW-1185">Reference proteome</keyword>
<proteinExistence type="predicted"/>
<evidence type="ECO:0008006" key="3">
    <source>
        <dbReference type="Google" id="ProtNLM"/>
    </source>
</evidence>
<protein>
    <recommendedName>
        <fullName evidence="3">Genetic interactor of prohibitin 7, mitochondrial</fullName>
    </recommendedName>
</protein>
<gene>
    <name evidence="1" type="ORF">OGAPHI_001160</name>
</gene>
<evidence type="ECO:0000313" key="1">
    <source>
        <dbReference type="EMBL" id="KAH3670645.1"/>
    </source>
</evidence>